<accession>A0A6P1VX57</accession>
<name>A0A6P1VX57_9BACT</name>
<protein>
    <submittedName>
        <fullName evidence="1">Response regulator</fullName>
    </submittedName>
</protein>
<dbReference type="KEGG" id="senf:GJR95_23410"/>
<keyword evidence="2" id="KW-1185">Reference proteome</keyword>
<sequence>MTIGIVMSVRSQLRIRTGCSTGFVDALKGSFKNSLPTLPLVHFSEPSRALTYLQQCARDQQRLPQMVLNNLYLPNLDDGLHLLTSLKEPASFFRHLPIVLMSASIQVQDRQEVNRRGVGT</sequence>
<dbReference type="InterPro" id="IPR011006">
    <property type="entry name" value="CheY-like_superfamily"/>
</dbReference>
<dbReference type="Gene3D" id="3.40.50.2300">
    <property type="match status" value="1"/>
</dbReference>
<proteinExistence type="predicted"/>
<dbReference type="EMBL" id="CP045997">
    <property type="protein sequence ID" value="QHV97771.1"/>
    <property type="molecule type" value="Genomic_DNA"/>
</dbReference>
<reference evidence="1 2" key="1">
    <citation type="submission" date="2019-11" db="EMBL/GenBank/DDBJ databases">
        <title>Spirosoma endbachense sp. nov., isolated from a natural salt meadow.</title>
        <authorList>
            <person name="Rojas J."/>
            <person name="Ambika Manirajan B."/>
            <person name="Ratering S."/>
            <person name="Suarez C."/>
            <person name="Geissler-Plaum R."/>
            <person name="Schnell S."/>
        </authorList>
    </citation>
    <scope>NUCLEOTIDE SEQUENCE [LARGE SCALE GENOMIC DNA]</scope>
    <source>
        <strain evidence="1 2">I-24</strain>
    </source>
</reference>
<dbReference type="AlphaFoldDB" id="A0A6P1VX57"/>
<dbReference type="Proteomes" id="UP000464577">
    <property type="component" value="Chromosome"/>
</dbReference>
<organism evidence="1 2">
    <name type="scientific">Spirosoma endbachense</name>
    <dbReference type="NCBI Taxonomy" id="2666025"/>
    <lineage>
        <taxon>Bacteria</taxon>
        <taxon>Pseudomonadati</taxon>
        <taxon>Bacteroidota</taxon>
        <taxon>Cytophagia</taxon>
        <taxon>Cytophagales</taxon>
        <taxon>Cytophagaceae</taxon>
        <taxon>Spirosoma</taxon>
    </lineage>
</organism>
<evidence type="ECO:0000313" key="1">
    <source>
        <dbReference type="EMBL" id="QHV97771.1"/>
    </source>
</evidence>
<dbReference type="SUPFAM" id="SSF52172">
    <property type="entry name" value="CheY-like"/>
    <property type="match status" value="1"/>
</dbReference>
<evidence type="ECO:0000313" key="2">
    <source>
        <dbReference type="Proteomes" id="UP000464577"/>
    </source>
</evidence>
<gene>
    <name evidence="1" type="ORF">GJR95_23410</name>
</gene>